<keyword evidence="2" id="KW-0472">Membrane</keyword>
<reference evidence="3 4" key="1">
    <citation type="submission" date="2020-10" db="EMBL/GenBank/DDBJ databases">
        <title>Eggerthella sp. nov., isolated from human feces.</title>
        <authorList>
            <person name="Yajun G."/>
        </authorList>
    </citation>
    <scope>NUCLEOTIDE SEQUENCE [LARGE SCALE GENOMIC DNA]</scope>
    <source>
        <strain evidence="3 4">HF-1101</strain>
    </source>
</reference>
<feature type="compositionally biased region" description="Low complexity" evidence="1">
    <location>
        <begin position="303"/>
        <end position="326"/>
    </location>
</feature>
<proteinExistence type="predicted"/>
<dbReference type="SUPFAM" id="SSF49452">
    <property type="entry name" value="Starch-binding domain-like"/>
    <property type="match status" value="1"/>
</dbReference>
<name>A0A6L7IQQ9_9ACTN</name>
<dbReference type="GO" id="GO:0004180">
    <property type="term" value="F:carboxypeptidase activity"/>
    <property type="evidence" value="ECO:0007669"/>
    <property type="project" value="UniProtKB-KW"/>
</dbReference>
<evidence type="ECO:0000256" key="2">
    <source>
        <dbReference type="SAM" id="Phobius"/>
    </source>
</evidence>
<dbReference type="KEGG" id="egd:GS424_008235"/>
<dbReference type="EMBL" id="CP063310">
    <property type="protein sequence ID" value="QOS69811.1"/>
    <property type="molecule type" value="Genomic_DNA"/>
</dbReference>
<feature type="compositionally biased region" description="Low complexity" evidence="1">
    <location>
        <begin position="333"/>
        <end position="345"/>
    </location>
</feature>
<gene>
    <name evidence="3" type="ORF">GS424_008235</name>
</gene>
<dbReference type="AlphaFoldDB" id="A0A6L7IQQ9"/>
<keyword evidence="2" id="KW-0812">Transmembrane</keyword>
<dbReference type="Proteomes" id="UP000478463">
    <property type="component" value="Chromosome"/>
</dbReference>
<accession>A0A6L7IQQ9</accession>
<feature type="transmembrane region" description="Helical" evidence="2">
    <location>
        <begin position="21"/>
        <end position="41"/>
    </location>
</feature>
<sequence>MERTNDAPLRNDGASGRGRRVLTGLLLALALATTGMAGFLVGRSATGPLGQAADTVLLDPQQAAARTTVHLAGQVVDDGGSPAAGLDLELHSDPIAATTDDRGAFLLPGVPFGDHRLTVFAADGSVAAEQAVAISRSEGEQGVSIAGKRDGGCAIVVALDVRMLEVTVRLGEDVLNVLSTGCSYATADGRVVTPAGSAFVGDGAIVTPKGHVCLPDGVIVIPRSDGRAAAAILSDDTVVYLDGGMEGSGYVVEADGTVVFPDGVTIRPGGRILTPDGAEHGCGEGGVVLSGGNAVTPIGGGSSESASPSPIPLPSGGAPSSDAPSSNGGGSASPGSDGPPAGGDASSDERHDPPAGGDDDDPLPDGSLSVRGRDRDGALAPWTQGGAIDLFYNRSAGAREKIAPGSSGYYRFQLQNTLSSALSVRVVLSEEDVCLPLALTLTPVDADGRQTGRAVSGTLSNGSLVLETAVAGKAVAGYRLDWTWPVEGNDTLDTAAGSGESLAYLLSMTIRAEQA</sequence>
<dbReference type="InterPro" id="IPR013784">
    <property type="entry name" value="Carb-bd-like_fold"/>
</dbReference>
<keyword evidence="3" id="KW-0645">Protease</keyword>
<evidence type="ECO:0000313" key="4">
    <source>
        <dbReference type="Proteomes" id="UP000478463"/>
    </source>
</evidence>
<feature type="region of interest" description="Disordered" evidence="1">
    <location>
        <begin position="293"/>
        <end position="379"/>
    </location>
</feature>
<dbReference type="GO" id="GO:0030246">
    <property type="term" value="F:carbohydrate binding"/>
    <property type="evidence" value="ECO:0007669"/>
    <property type="project" value="InterPro"/>
</dbReference>
<keyword evidence="2" id="KW-1133">Transmembrane helix</keyword>
<evidence type="ECO:0000256" key="1">
    <source>
        <dbReference type="SAM" id="MobiDB-lite"/>
    </source>
</evidence>
<keyword evidence="3" id="KW-0121">Carboxypeptidase</keyword>
<keyword evidence="3" id="KW-0378">Hydrolase</keyword>
<evidence type="ECO:0000313" key="3">
    <source>
        <dbReference type="EMBL" id="QOS69811.1"/>
    </source>
</evidence>
<dbReference type="RefSeq" id="WP_160941602.1">
    <property type="nucleotide sequence ID" value="NZ_CP063310.1"/>
</dbReference>
<organism evidence="3 4">
    <name type="scientific">Eggerthella guodeyinii</name>
    <dbReference type="NCBI Taxonomy" id="2690837"/>
    <lineage>
        <taxon>Bacteria</taxon>
        <taxon>Bacillati</taxon>
        <taxon>Actinomycetota</taxon>
        <taxon>Coriobacteriia</taxon>
        <taxon>Eggerthellales</taxon>
        <taxon>Eggerthellaceae</taxon>
        <taxon>Eggerthella</taxon>
    </lineage>
</organism>
<protein>
    <submittedName>
        <fullName evidence="3">Carboxypeptidase regulatory-like domain-containing protein</fullName>
    </submittedName>
</protein>